<dbReference type="AlphaFoldDB" id="A0A8G1ECF4"/>
<dbReference type="KEGG" id="nsm:JO391_03510"/>
<dbReference type="Pfam" id="PF12974">
    <property type="entry name" value="Phosphonate-bd"/>
    <property type="match status" value="1"/>
</dbReference>
<protein>
    <submittedName>
        <fullName evidence="1">PhnD/SsuA/transferrin family substrate-binding protein</fullName>
    </submittedName>
</protein>
<reference evidence="1" key="1">
    <citation type="submission" date="2021-02" db="EMBL/GenBank/DDBJ databases">
        <title>Rhodobacter shimadae sp. nov., an aerobic anoxygenic phototrophic bacterium isolated from a hot spring.</title>
        <authorList>
            <person name="Muramatsu S."/>
            <person name="Haruta S."/>
            <person name="Hirose S."/>
            <person name="Hanada S."/>
        </authorList>
    </citation>
    <scope>NUCLEOTIDE SEQUENCE</scope>
    <source>
        <strain evidence="1">N10</strain>
    </source>
</reference>
<dbReference type="Gene3D" id="3.40.190.10">
    <property type="entry name" value="Periplasmic binding protein-like II"/>
    <property type="match status" value="1"/>
</dbReference>
<evidence type="ECO:0000313" key="1">
    <source>
        <dbReference type="EMBL" id="QYZ70600.1"/>
    </source>
</evidence>
<dbReference type="Proteomes" id="UP000826300">
    <property type="component" value="Chromosome"/>
</dbReference>
<evidence type="ECO:0000313" key="2">
    <source>
        <dbReference type="Proteomes" id="UP000826300"/>
    </source>
</evidence>
<dbReference type="EMBL" id="CP069370">
    <property type="protein sequence ID" value="QYZ70600.1"/>
    <property type="molecule type" value="Genomic_DNA"/>
</dbReference>
<sequence length="256" mass="26991">MIAALGMYDRAETAGANDRLWGLVRDGLRDRGIEAPDALTRGDLAYMPGWTSPDLLVSQTCGLPFRARLHDQVTLIGTPDYGVEGCPPGFYRSVLVARADDPRGDLIRFAGARLAYNDSLSQSGWAAPLARAATLDLRFGETLETGGHRLSMLAVAEGSADIAALDAVTWRLLQRWEPAAARVKVVGLTDPTPGLPLISRAGADAPPLFAAISAAIAALSPADRDTLCLKGLVAIPAADYLALPLPPSPAQYAQGH</sequence>
<name>A0A8G1ECF4_9RHOB</name>
<dbReference type="RefSeq" id="WP_220662818.1">
    <property type="nucleotide sequence ID" value="NZ_CP069370.1"/>
</dbReference>
<dbReference type="SUPFAM" id="SSF53850">
    <property type="entry name" value="Periplasmic binding protein-like II"/>
    <property type="match status" value="1"/>
</dbReference>
<gene>
    <name evidence="1" type="ORF">JO391_03510</name>
</gene>
<dbReference type="PANTHER" id="PTHR35841">
    <property type="entry name" value="PHOSPHONATES-BINDING PERIPLASMIC PROTEIN"/>
    <property type="match status" value="1"/>
</dbReference>
<proteinExistence type="predicted"/>
<organism evidence="1 2">
    <name type="scientific">Neotabrizicola shimadae</name>
    <dbReference type="NCBI Taxonomy" id="2807096"/>
    <lineage>
        <taxon>Bacteria</taxon>
        <taxon>Pseudomonadati</taxon>
        <taxon>Pseudomonadota</taxon>
        <taxon>Alphaproteobacteria</taxon>
        <taxon>Rhodobacterales</taxon>
        <taxon>Paracoccaceae</taxon>
        <taxon>Neotabrizicola</taxon>
    </lineage>
</organism>
<accession>A0A8G1ECF4</accession>
<keyword evidence="2" id="KW-1185">Reference proteome</keyword>
<dbReference type="PANTHER" id="PTHR35841:SF1">
    <property type="entry name" value="PHOSPHONATES-BINDING PERIPLASMIC PROTEIN"/>
    <property type="match status" value="1"/>
</dbReference>